<dbReference type="RefSeq" id="XP_001011351.2">
    <property type="nucleotide sequence ID" value="XM_001011351.2"/>
</dbReference>
<feature type="region of interest" description="Disordered" evidence="1">
    <location>
        <begin position="349"/>
        <end position="382"/>
    </location>
</feature>
<feature type="region of interest" description="Disordered" evidence="1">
    <location>
        <begin position="666"/>
        <end position="685"/>
    </location>
</feature>
<accession>Q231D3</accession>
<sequence length="685" mass="78689">MLNISIFDVTYSNYGKYLESNVFMQKQKQKQRKQRENGELVDNQQYTKNKHAASVKSNNFHSTSVPGSTMNAKTVSFANQQAKKNPFFSSQKNQNTTLNMSFGGSVGVKDNKNILNQTYMSSQGFQCDRPRTTSLGTAVFRSVERSKTPGFYHFFHRENLSEIKYQPKYDLISEKAPAFSISKAAYERMIDNIPQKTEQPSSDMVPICKKNLLLKDVQELESRVQQEQQKDHQEFQYKREKEIESKMITDQNSHTDIHNHLNQHSQNLSNSEVPKSSQLKKRPSKLQPNMFNLKEAEEKVPKFHLQPKTYYVQKALRYKYNQQNYSSATEANSPSNQLYTNQSQLVKRSSISPTNTNQNFTSAALPSQNNESQVVAGQQQQQLQRLSIQKRRSLYEPKQANNCNPPSMNTLNNIQKDSNQFGKIKTASSNEKAITQTKQTKIVAVTDGQTLAYAEMMNTKDSFYGQSNKKGFHVKLDKQTNRPSTVKRPISQDEIRFNNFQLLSVKQEKAHPFTSYTQRKVFEPKDNAPSYDIHKVNYDRLLTNDHHNKGNVQLNLKPVNNIPITKHEIENQNQYSNLKNNEVLNASVRLDYPMKERAYFKQSGVKRPYTVNFGKSSPRKRNLFPKPEGTFKDYAGGVQTEGIDLGPAFNSGRQSLNHTITFYQPGEMSSTNRNNNQNNNLSFNL</sequence>
<evidence type="ECO:0000313" key="3">
    <source>
        <dbReference type="Proteomes" id="UP000009168"/>
    </source>
</evidence>
<gene>
    <name evidence="2" type="ORF">TTHERM_00431260</name>
</gene>
<feature type="compositionally biased region" description="Polar residues" evidence="1">
    <location>
        <begin position="349"/>
        <end position="377"/>
    </location>
</feature>
<proteinExistence type="predicted"/>
<dbReference type="AlphaFoldDB" id="Q231D3"/>
<evidence type="ECO:0000313" key="2">
    <source>
        <dbReference type="EMBL" id="EAR91106.2"/>
    </source>
</evidence>
<evidence type="ECO:0000256" key="1">
    <source>
        <dbReference type="SAM" id="MobiDB-lite"/>
    </source>
</evidence>
<dbReference type="EMBL" id="GG662532">
    <property type="protein sequence ID" value="EAR91106.2"/>
    <property type="molecule type" value="Genomic_DNA"/>
</dbReference>
<dbReference type="HOGENOM" id="CLU_407441_0_0_1"/>
<dbReference type="Proteomes" id="UP000009168">
    <property type="component" value="Unassembled WGS sequence"/>
</dbReference>
<name>Q231D3_TETTS</name>
<feature type="compositionally biased region" description="Polar residues" evidence="1">
    <location>
        <begin position="264"/>
        <end position="277"/>
    </location>
</feature>
<reference evidence="3" key="1">
    <citation type="journal article" date="2006" name="PLoS Biol.">
        <title>Macronuclear genome sequence of the ciliate Tetrahymena thermophila, a model eukaryote.</title>
        <authorList>
            <person name="Eisen J.A."/>
            <person name="Coyne R.S."/>
            <person name="Wu M."/>
            <person name="Wu D."/>
            <person name="Thiagarajan M."/>
            <person name="Wortman J.R."/>
            <person name="Badger J.H."/>
            <person name="Ren Q."/>
            <person name="Amedeo P."/>
            <person name="Jones K.M."/>
            <person name="Tallon L.J."/>
            <person name="Delcher A.L."/>
            <person name="Salzberg S.L."/>
            <person name="Silva J.C."/>
            <person name="Haas B.J."/>
            <person name="Majoros W.H."/>
            <person name="Farzad M."/>
            <person name="Carlton J.M."/>
            <person name="Smith R.K. Jr."/>
            <person name="Garg J."/>
            <person name="Pearlman R.E."/>
            <person name="Karrer K.M."/>
            <person name="Sun L."/>
            <person name="Manning G."/>
            <person name="Elde N.C."/>
            <person name="Turkewitz A.P."/>
            <person name="Asai D.J."/>
            <person name="Wilkes D.E."/>
            <person name="Wang Y."/>
            <person name="Cai H."/>
            <person name="Collins K."/>
            <person name="Stewart B.A."/>
            <person name="Lee S.R."/>
            <person name="Wilamowska K."/>
            <person name="Weinberg Z."/>
            <person name="Ruzzo W.L."/>
            <person name="Wloga D."/>
            <person name="Gaertig J."/>
            <person name="Frankel J."/>
            <person name="Tsao C.-C."/>
            <person name="Gorovsky M.A."/>
            <person name="Keeling P.J."/>
            <person name="Waller R.F."/>
            <person name="Patron N.J."/>
            <person name="Cherry J.M."/>
            <person name="Stover N.A."/>
            <person name="Krieger C.J."/>
            <person name="del Toro C."/>
            <person name="Ryder H.F."/>
            <person name="Williamson S.C."/>
            <person name="Barbeau R.A."/>
            <person name="Hamilton E.P."/>
            <person name="Orias E."/>
        </authorList>
    </citation>
    <scope>NUCLEOTIDE SEQUENCE [LARGE SCALE GENOMIC DNA]</scope>
    <source>
        <strain evidence="3">SB210</strain>
    </source>
</reference>
<organism evidence="2 3">
    <name type="scientific">Tetrahymena thermophila (strain SB210)</name>
    <dbReference type="NCBI Taxonomy" id="312017"/>
    <lineage>
        <taxon>Eukaryota</taxon>
        <taxon>Sar</taxon>
        <taxon>Alveolata</taxon>
        <taxon>Ciliophora</taxon>
        <taxon>Intramacronucleata</taxon>
        <taxon>Oligohymenophorea</taxon>
        <taxon>Hymenostomatida</taxon>
        <taxon>Tetrahymenina</taxon>
        <taxon>Tetrahymenidae</taxon>
        <taxon>Tetrahymena</taxon>
    </lineage>
</organism>
<keyword evidence="3" id="KW-1185">Reference proteome</keyword>
<dbReference type="GeneID" id="7847004"/>
<feature type="region of interest" description="Disordered" evidence="1">
    <location>
        <begin position="264"/>
        <end position="286"/>
    </location>
</feature>
<dbReference type="InParanoid" id="Q231D3"/>
<dbReference type="KEGG" id="tet:TTHERM_00431260"/>
<protein>
    <submittedName>
        <fullName evidence="2">Uncharacterized protein</fullName>
    </submittedName>
</protein>
<feature type="compositionally biased region" description="Low complexity" evidence="1">
    <location>
        <begin position="669"/>
        <end position="685"/>
    </location>
</feature>